<dbReference type="PANTHER" id="PTHR43766">
    <property type="entry name" value="TRYPTOPHAN--TRNA LIGASE, MITOCHONDRIAL"/>
    <property type="match status" value="1"/>
</dbReference>
<dbReference type="GO" id="GO:0004830">
    <property type="term" value="F:tryptophan-tRNA ligase activity"/>
    <property type="evidence" value="ECO:0007669"/>
    <property type="project" value="UniProtKB-EC"/>
</dbReference>
<keyword evidence="7 8" id="KW-0030">Aminoacyl-tRNA synthetase</keyword>
<dbReference type="InterPro" id="IPR014729">
    <property type="entry name" value="Rossmann-like_a/b/a_fold"/>
</dbReference>
<evidence type="ECO:0000256" key="7">
    <source>
        <dbReference type="ARBA" id="ARBA00023146"/>
    </source>
</evidence>
<keyword evidence="3" id="KW-0436">Ligase</keyword>
<comment type="similarity">
    <text evidence="1">Belongs to the class-I aminoacyl-tRNA synthetase family.</text>
</comment>
<reference evidence="8" key="2">
    <citation type="journal article" date="2014" name="ISME J.">
        <title>Microbial stratification in low pH oxic and suboxic macroscopic growths along an acid mine drainage.</title>
        <authorList>
            <person name="Mendez-Garcia C."/>
            <person name="Mesa V."/>
            <person name="Sprenger R.R."/>
            <person name="Richter M."/>
            <person name="Diez M.S."/>
            <person name="Solano J."/>
            <person name="Bargiela R."/>
            <person name="Golyshina O.V."/>
            <person name="Manteca A."/>
            <person name="Ramos J.L."/>
            <person name="Gallego J.R."/>
            <person name="Llorente I."/>
            <person name="Martins Dos Santos V.A."/>
            <person name="Jensen O.N."/>
            <person name="Pelaez A.I."/>
            <person name="Sanchez J."/>
            <person name="Ferrer M."/>
        </authorList>
    </citation>
    <scope>NUCLEOTIDE SEQUENCE</scope>
</reference>
<dbReference type="InterPro" id="IPR002305">
    <property type="entry name" value="aa-tRNA-synth_Ic"/>
</dbReference>
<organism evidence="8">
    <name type="scientific">mine drainage metagenome</name>
    <dbReference type="NCBI Taxonomy" id="410659"/>
    <lineage>
        <taxon>unclassified sequences</taxon>
        <taxon>metagenomes</taxon>
        <taxon>ecological metagenomes</taxon>
    </lineage>
</organism>
<evidence type="ECO:0000256" key="4">
    <source>
        <dbReference type="ARBA" id="ARBA00022741"/>
    </source>
</evidence>
<dbReference type="EC" id="6.1.1.2" evidence="2"/>
<keyword evidence="5" id="KW-0067">ATP-binding</keyword>
<evidence type="ECO:0000256" key="2">
    <source>
        <dbReference type="ARBA" id="ARBA00013161"/>
    </source>
</evidence>
<sequence length="162" mass="18429">SRVFVQSHVREHSELAWILNCLGRMGELGRMTQYKSKGRGRDDVSVGLFTYPLLMAADILLYNVREVPVGDDQKQHIELTRDIAERFNKRFGPVFTVPEPKIQKVGARILSLRNPAEKMSKSDPDRNGKILLSDTDDEIRKKIMTSVTDSGSEVIYDPEQKP</sequence>
<gene>
    <name evidence="8" type="ORF">B1A_00312</name>
</gene>
<keyword evidence="6" id="KW-0648">Protein biosynthesis</keyword>
<feature type="non-terminal residue" evidence="8">
    <location>
        <position position="162"/>
    </location>
</feature>
<reference evidence="8" key="1">
    <citation type="submission" date="2013-08" db="EMBL/GenBank/DDBJ databases">
        <authorList>
            <person name="Mendez C."/>
            <person name="Richter M."/>
            <person name="Ferrer M."/>
            <person name="Sanchez J."/>
        </authorList>
    </citation>
    <scope>NUCLEOTIDE SEQUENCE</scope>
</reference>
<evidence type="ECO:0000256" key="1">
    <source>
        <dbReference type="ARBA" id="ARBA00005594"/>
    </source>
</evidence>
<evidence type="ECO:0000256" key="3">
    <source>
        <dbReference type="ARBA" id="ARBA00022598"/>
    </source>
</evidence>
<dbReference type="SUPFAM" id="SSF52374">
    <property type="entry name" value="Nucleotidylyl transferase"/>
    <property type="match status" value="1"/>
</dbReference>
<feature type="non-terminal residue" evidence="8">
    <location>
        <position position="1"/>
    </location>
</feature>
<evidence type="ECO:0000256" key="6">
    <source>
        <dbReference type="ARBA" id="ARBA00022917"/>
    </source>
</evidence>
<dbReference type="GO" id="GO:0005829">
    <property type="term" value="C:cytosol"/>
    <property type="evidence" value="ECO:0007669"/>
    <property type="project" value="TreeGrafter"/>
</dbReference>
<protein>
    <recommendedName>
        <fullName evidence="2">tryptophan--tRNA ligase</fullName>
        <ecNumber evidence="2">6.1.1.2</ecNumber>
    </recommendedName>
</protein>
<keyword evidence="4" id="KW-0547">Nucleotide-binding</keyword>
<dbReference type="Gene3D" id="3.40.50.620">
    <property type="entry name" value="HUPs"/>
    <property type="match status" value="1"/>
</dbReference>
<dbReference type="PRINTS" id="PR01039">
    <property type="entry name" value="TRNASYNTHTRP"/>
</dbReference>
<evidence type="ECO:0000256" key="5">
    <source>
        <dbReference type="ARBA" id="ARBA00022840"/>
    </source>
</evidence>
<dbReference type="Pfam" id="PF00579">
    <property type="entry name" value="tRNA-synt_1b"/>
    <property type="match status" value="1"/>
</dbReference>
<dbReference type="GO" id="GO:0006436">
    <property type="term" value="P:tryptophanyl-tRNA aminoacylation"/>
    <property type="evidence" value="ECO:0007669"/>
    <property type="project" value="InterPro"/>
</dbReference>
<accession>T1CGL8</accession>
<dbReference type="GO" id="GO:0005524">
    <property type="term" value="F:ATP binding"/>
    <property type="evidence" value="ECO:0007669"/>
    <property type="project" value="UniProtKB-KW"/>
</dbReference>
<evidence type="ECO:0000313" key="8">
    <source>
        <dbReference type="EMBL" id="EQD80983.1"/>
    </source>
</evidence>
<proteinExistence type="inferred from homology"/>
<dbReference type="InterPro" id="IPR002306">
    <property type="entry name" value="Trp-tRNA-ligase"/>
</dbReference>
<name>T1CGL8_9ZZZZ</name>
<comment type="caution">
    <text evidence="8">The sequence shown here is derived from an EMBL/GenBank/DDBJ whole genome shotgun (WGS) entry which is preliminary data.</text>
</comment>
<dbReference type="EMBL" id="AUZX01000241">
    <property type="protein sequence ID" value="EQD80983.1"/>
    <property type="molecule type" value="Genomic_DNA"/>
</dbReference>
<dbReference type="AlphaFoldDB" id="T1CGL8"/>
<dbReference type="NCBIfam" id="TIGR00233">
    <property type="entry name" value="trpS"/>
    <property type="match status" value="1"/>
</dbReference>
<dbReference type="InterPro" id="IPR050203">
    <property type="entry name" value="Trp-tRNA_synthetase"/>
</dbReference>
<dbReference type="PANTHER" id="PTHR43766:SF1">
    <property type="entry name" value="TRYPTOPHAN--TRNA LIGASE, MITOCHONDRIAL"/>
    <property type="match status" value="1"/>
</dbReference>